<name>V5Z4D0_9GAMM</name>
<protein>
    <submittedName>
        <fullName evidence="1">Uncharacterized protein</fullName>
    </submittedName>
</protein>
<evidence type="ECO:0000313" key="2">
    <source>
        <dbReference type="Proteomes" id="UP000018217"/>
    </source>
</evidence>
<dbReference type="AlphaFoldDB" id="V5Z4D0"/>
<sequence length="66" mass="7522">MILAYLQRCVKTRQPSPLANEVDAFFPSLMKIKYLSLSVYSRVIRTGLFTAIILTSGDNDMIRIKI</sequence>
<reference evidence="1 2" key="1">
    <citation type="journal article" date="2013" name="Syst. Appl. Microbiol.">
        <title>Phylogenetic position and virulence apparatus of the pear flower necrosis pathogen Erwinia piriflorinigrans CFBP 5888T as assessed by comparative genomics.</title>
        <authorList>
            <person name="Smits T.H."/>
            <person name="Rezzonico F."/>
            <person name="Lopez M.M."/>
            <person name="Blom J."/>
            <person name="Goesmann A."/>
            <person name="Frey J.E."/>
            <person name="Duffy B."/>
        </authorList>
    </citation>
    <scope>NUCLEOTIDE SEQUENCE [LARGE SCALE GENOMIC DNA]</scope>
    <source>
        <strain evidence="2">CFBP5888</strain>
    </source>
</reference>
<comment type="caution">
    <text evidence="1">The sequence shown here is derived from an EMBL/GenBank/DDBJ whole genome shotgun (WGS) entry which is preliminary data.</text>
</comment>
<dbReference type="EMBL" id="CAHS01000006">
    <property type="protein sequence ID" value="CCG85859.1"/>
    <property type="molecule type" value="Genomic_DNA"/>
</dbReference>
<evidence type="ECO:0000313" key="1">
    <source>
        <dbReference type="EMBL" id="CCG85859.1"/>
    </source>
</evidence>
<proteinExistence type="predicted"/>
<organism evidence="1 2">
    <name type="scientific">Erwinia piriflorinigrans CFBP 5888</name>
    <dbReference type="NCBI Taxonomy" id="1161919"/>
    <lineage>
        <taxon>Bacteria</taxon>
        <taxon>Pseudomonadati</taxon>
        <taxon>Pseudomonadota</taxon>
        <taxon>Gammaproteobacteria</taxon>
        <taxon>Enterobacterales</taxon>
        <taxon>Erwiniaceae</taxon>
        <taxon>Erwinia</taxon>
    </lineage>
</organism>
<accession>V5Z4D0</accession>
<dbReference type="Proteomes" id="UP000018217">
    <property type="component" value="Unassembled WGS sequence"/>
</dbReference>
<keyword evidence="2" id="KW-1185">Reference proteome</keyword>
<gene>
    <name evidence="1" type="ORF">EPIR_0494</name>
</gene>